<protein>
    <submittedName>
        <fullName evidence="2">TonB-dependent receptor</fullName>
    </submittedName>
</protein>
<dbReference type="SUPFAM" id="SSF56935">
    <property type="entry name" value="Porins"/>
    <property type="match status" value="1"/>
</dbReference>
<dbReference type="eggNOG" id="ENOG502ZG1P">
    <property type="taxonomic scope" value="Bacteria"/>
</dbReference>
<dbReference type="Gene3D" id="2.40.160.10">
    <property type="entry name" value="Porin"/>
    <property type="match status" value="1"/>
</dbReference>
<dbReference type="InterPro" id="IPR023614">
    <property type="entry name" value="Porin_dom_sf"/>
</dbReference>
<name>A0A059ZRW5_ACICK</name>
<dbReference type="KEGG" id="acz:Acaty_c0514"/>
<evidence type="ECO:0000256" key="1">
    <source>
        <dbReference type="SAM" id="SignalP"/>
    </source>
</evidence>
<dbReference type="EMBL" id="CP005986">
    <property type="protein sequence ID" value="AIA54400.1"/>
    <property type="molecule type" value="Genomic_DNA"/>
</dbReference>
<reference evidence="2 3" key="1">
    <citation type="journal article" date="2009" name="J. Bacteriol.">
        <title>Draft genome sequence of the extremely acidophilic bacterium Acidithiobacillus caldus ATCC 51756 reveals metabolic versatility in the genus Acidithiobacillus.</title>
        <authorList>
            <person name="Valdes J."/>
            <person name="Quatrini R."/>
            <person name="Hallberg K."/>
            <person name="Dopson M."/>
            <person name="Valenzuela P.D."/>
            <person name="Holmes D.S."/>
        </authorList>
    </citation>
    <scope>NUCLEOTIDE SEQUENCE [LARGE SCALE GENOMIC DNA]</scope>
    <source>
        <strain evidence="3">ATCC 51756 / DSM 8584 / KU</strain>
    </source>
</reference>
<dbReference type="InterPro" id="IPR010870">
    <property type="entry name" value="Porin_O/P"/>
</dbReference>
<keyword evidence="2" id="KW-0675">Receptor</keyword>
<dbReference type="HOGENOM" id="CLU_680831_0_0_6"/>
<feature type="chain" id="PRO_5001581943" evidence="1">
    <location>
        <begin position="23"/>
        <end position="411"/>
    </location>
</feature>
<organism evidence="2 3">
    <name type="scientific">Acidithiobacillus caldus (strain ATCC 51756 / DSM 8584 / KU)</name>
    <dbReference type="NCBI Taxonomy" id="637389"/>
    <lineage>
        <taxon>Bacteria</taxon>
        <taxon>Pseudomonadati</taxon>
        <taxon>Pseudomonadota</taxon>
        <taxon>Acidithiobacillia</taxon>
        <taxon>Acidithiobacillales</taxon>
        <taxon>Acidithiobacillaceae</taxon>
        <taxon>Acidithiobacillus</taxon>
    </lineage>
</organism>
<dbReference type="Proteomes" id="UP000005522">
    <property type="component" value="Chromosome"/>
</dbReference>
<gene>
    <name evidence="2" type="ORF">Acaty_c0514</name>
</gene>
<keyword evidence="1" id="KW-0732">Signal</keyword>
<feature type="signal peptide" evidence="1">
    <location>
        <begin position="1"/>
        <end position="22"/>
    </location>
</feature>
<accession>A0A059ZRW5</accession>
<evidence type="ECO:0000313" key="2">
    <source>
        <dbReference type="EMBL" id="AIA54400.1"/>
    </source>
</evidence>
<dbReference type="RefSeq" id="WP_038471548.1">
    <property type="nucleotide sequence ID" value="NZ_CP005986.1"/>
</dbReference>
<sequence length="411" mass="43450">MKKNLVAFAVAAAVLVPGVALAADSSNADTGPVLYGYAQITGSNQFGTHGPEGLIFGAHRIRLGVKGEAVPGVSYNFQYKWDGAWMSGGSLAGAASAFPGVDGQSGVQEAEINFGFVPALQLEVGKFRVPVGLERTQFSGNNLWFIQRSMNQSLGADRSAGAAFHSPNVMGTGIYYKIGIFDNHSLDGSNAFSDFGTNALNAKNVGYPFGSGQTRVGGVLTNGSGKYLFAGMLGYKMSPLLNVELSGARADTNLSGPGYANQIDAWNLGVNGGLMGIKYMAEYSRVNSYGGIEGLRGSDWYVALAANLHEMTLTPDWLDIEPAVRFERFDYRGTVGSGVPGNINGAYLNNTTIGVNYYVNPNNPHAAEVQLNYIVPTGASGYRAQLAAGKNYAPANAYLYNTLALQFQAGF</sequence>
<dbReference type="Pfam" id="PF07396">
    <property type="entry name" value="Porin_O_P"/>
    <property type="match status" value="1"/>
</dbReference>
<dbReference type="AlphaFoldDB" id="A0A059ZRW5"/>
<evidence type="ECO:0000313" key="3">
    <source>
        <dbReference type="Proteomes" id="UP000005522"/>
    </source>
</evidence>
<proteinExistence type="predicted"/>